<gene>
    <name evidence="1" type="ORF">BW154_06950</name>
</gene>
<organism evidence="1 2">
    <name type="scientific">Lactococcus lactis</name>
    <dbReference type="NCBI Taxonomy" id="1358"/>
    <lineage>
        <taxon>Bacteria</taxon>
        <taxon>Bacillati</taxon>
        <taxon>Bacillota</taxon>
        <taxon>Bacilli</taxon>
        <taxon>Lactobacillales</taxon>
        <taxon>Streptococcaceae</taxon>
        <taxon>Lactococcus</taxon>
    </lineage>
</organism>
<comment type="caution">
    <text evidence="1">The sequence shown here is derived from an EMBL/GenBank/DDBJ whole genome shotgun (WGS) entry which is preliminary data.</text>
</comment>
<proteinExistence type="predicted"/>
<name>A0AAP8JDU7_9LACT</name>
<dbReference type="EMBL" id="MTJS01000002">
    <property type="protein sequence ID" value="PFG89206.1"/>
    <property type="molecule type" value="Genomic_DNA"/>
</dbReference>
<dbReference type="Proteomes" id="UP000225275">
    <property type="component" value="Unassembled WGS sequence"/>
</dbReference>
<evidence type="ECO:0000313" key="1">
    <source>
        <dbReference type="EMBL" id="PFG89206.1"/>
    </source>
</evidence>
<protein>
    <submittedName>
        <fullName evidence="1">Uncharacterized protein</fullName>
    </submittedName>
</protein>
<reference evidence="1" key="2">
    <citation type="journal article" date="2018" name="Food Control">
        <title>Characterization of Lactococcus lactis isolates from herbs, fruits and vegetables for use as biopreservatives against Listeria monocytogenes in cheese.</title>
        <authorList>
            <person name="Ho V."/>
            <person name="Lo R."/>
            <person name="Bansal N."/>
            <person name="Turner M.S."/>
        </authorList>
    </citation>
    <scope>NUCLEOTIDE SEQUENCE</scope>
    <source>
        <strain evidence="1">537</strain>
    </source>
</reference>
<dbReference type="AlphaFoldDB" id="A0AAP8JDU7"/>
<sequence>MTITEDDFQFTLAQFLLRDELSENPTIHPRRIEMRKGTILTKIEKLVREYEDKNIEVDVEPYKETMRKLRKMSIPEYDELISIIEENYKITSKNIISDFFEQDTDFSDNQSIESEVQAEKLSTTSNLNSDNLNHDITISKNIFKNLLRQKENDKNDK</sequence>
<dbReference type="RefSeq" id="WP_098393813.1">
    <property type="nucleotide sequence ID" value="NZ_JAOWLS010000001.1"/>
</dbReference>
<reference evidence="1" key="1">
    <citation type="submission" date="2017-01" db="EMBL/GenBank/DDBJ databases">
        <authorList>
            <person name="Lo R."/>
        </authorList>
    </citation>
    <scope>NUCLEOTIDE SEQUENCE</scope>
    <source>
        <strain evidence="1">537</strain>
    </source>
</reference>
<accession>A0AAP8JDU7</accession>
<evidence type="ECO:0000313" key="2">
    <source>
        <dbReference type="Proteomes" id="UP000225275"/>
    </source>
</evidence>